<organism evidence="1 2">
    <name type="scientific">Zophobas morio</name>
    <dbReference type="NCBI Taxonomy" id="2755281"/>
    <lineage>
        <taxon>Eukaryota</taxon>
        <taxon>Metazoa</taxon>
        <taxon>Ecdysozoa</taxon>
        <taxon>Arthropoda</taxon>
        <taxon>Hexapoda</taxon>
        <taxon>Insecta</taxon>
        <taxon>Pterygota</taxon>
        <taxon>Neoptera</taxon>
        <taxon>Endopterygota</taxon>
        <taxon>Coleoptera</taxon>
        <taxon>Polyphaga</taxon>
        <taxon>Cucujiformia</taxon>
        <taxon>Tenebrionidae</taxon>
        <taxon>Zophobas</taxon>
    </lineage>
</organism>
<reference evidence="1" key="1">
    <citation type="journal article" date="2023" name="G3 (Bethesda)">
        <title>Whole genome assemblies of Zophobas morio and Tenebrio molitor.</title>
        <authorList>
            <person name="Kaur S."/>
            <person name="Stinson S.A."/>
            <person name="diCenzo G.C."/>
        </authorList>
    </citation>
    <scope>NUCLEOTIDE SEQUENCE</scope>
    <source>
        <strain evidence="1">QUZm001</strain>
    </source>
</reference>
<gene>
    <name evidence="1" type="ORF">Zmor_014426</name>
</gene>
<evidence type="ECO:0000313" key="2">
    <source>
        <dbReference type="Proteomes" id="UP001168821"/>
    </source>
</evidence>
<sequence>MNSHPVRAVPSLALSSPTEIRSLVISLEDVCMSINNKILNQLGLFSPERDRNDVIDRDVLQEKQYDVDALQVYVETQKRLLTNDQRLAYDLRSYNT</sequence>
<dbReference type="AlphaFoldDB" id="A0AA38IHF1"/>
<dbReference type="Proteomes" id="UP001168821">
    <property type="component" value="Unassembled WGS sequence"/>
</dbReference>
<keyword evidence="2" id="KW-1185">Reference proteome</keyword>
<proteinExistence type="predicted"/>
<evidence type="ECO:0000313" key="1">
    <source>
        <dbReference type="EMBL" id="KAJ3655291.1"/>
    </source>
</evidence>
<comment type="caution">
    <text evidence="1">The sequence shown here is derived from an EMBL/GenBank/DDBJ whole genome shotgun (WGS) entry which is preliminary data.</text>
</comment>
<name>A0AA38IHF1_9CUCU</name>
<dbReference type="EMBL" id="JALNTZ010000004">
    <property type="protein sequence ID" value="KAJ3655291.1"/>
    <property type="molecule type" value="Genomic_DNA"/>
</dbReference>
<protein>
    <submittedName>
        <fullName evidence="1">Uncharacterized protein</fullName>
    </submittedName>
</protein>
<accession>A0AA38IHF1</accession>